<evidence type="ECO:0000313" key="2">
    <source>
        <dbReference type="Proteomes" id="UP000317638"/>
    </source>
</evidence>
<dbReference type="GO" id="GO:0003677">
    <property type="term" value="F:DNA binding"/>
    <property type="evidence" value="ECO:0007669"/>
    <property type="project" value="InterPro"/>
</dbReference>
<reference evidence="1 2" key="1">
    <citation type="submission" date="2019-07" db="EMBL/GenBank/DDBJ databases">
        <authorList>
            <person name="Zhou L.-Y."/>
        </authorList>
    </citation>
    <scope>NUCLEOTIDE SEQUENCE [LARGE SCALE GENOMIC DNA]</scope>
    <source>
        <strain evidence="1 2">YIM 101269</strain>
    </source>
</reference>
<comment type="caution">
    <text evidence="1">The sequence shown here is derived from an EMBL/GenBank/DDBJ whole genome shotgun (WGS) entry which is preliminary data.</text>
</comment>
<keyword evidence="2" id="KW-1185">Reference proteome</keyword>
<evidence type="ECO:0008006" key="3">
    <source>
        <dbReference type="Google" id="ProtNLM"/>
    </source>
</evidence>
<protein>
    <recommendedName>
        <fullName evidence="3">YbaB/EbfC family nucleoid-associated protein</fullName>
    </recommendedName>
</protein>
<dbReference type="InterPro" id="IPR004401">
    <property type="entry name" value="YbaB/EbfC"/>
</dbReference>
<gene>
    <name evidence="1" type="ORF">FOJ82_04870</name>
</gene>
<accession>A0A553K667</accession>
<dbReference type="AlphaFoldDB" id="A0A553K667"/>
<dbReference type="Proteomes" id="UP000317638">
    <property type="component" value="Unassembled WGS sequence"/>
</dbReference>
<dbReference type="RefSeq" id="WP_143937280.1">
    <property type="nucleotide sequence ID" value="NZ_VKKG01000001.1"/>
</dbReference>
<evidence type="ECO:0000313" key="1">
    <source>
        <dbReference type="EMBL" id="TRY20196.1"/>
    </source>
</evidence>
<sequence>MSQSADRPAGATLSDTVARVIEFASQSGRSIRQGAEIEPVEAEASRNDRSVVVRASTEEIIAIEITEPIRVPAAELAALVTEAANEALAAAREQAMAQFAGMPDLAEVQEGLRSLQGEVLDSYRVEMAKLEDLTKGLASG</sequence>
<organism evidence="1 2">
    <name type="scientific">Tessaracoccus rhinocerotis</name>
    <dbReference type="NCBI Taxonomy" id="1689449"/>
    <lineage>
        <taxon>Bacteria</taxon>
        <taxon>Bacillati</taxon>
        <taxon>Actinomycetota</taxon>
        <taxon>Actinomycetes</taxon>
        <taxon>Propionibacteriales</taxon>
        <taxon>Propionibacteriaceae</taxon>
        <taxon>Tessaracoccus</taxon>
    </lineage>
</organism>
<name>A0A553K667_9ACTN</name>
<dbReference type="EMBL" id="VKKG01000001">
    <property type="protein sequence ID" value="TRY20196.1"/>
    <property type="molecule type" value="Genomic_DNA"/>
</dbReference>
<proteinExistence type="predicted"/>
<dbReference type="Pfam" id="PF02575">
    <property type="entry name" value="YbaB_DNA_bd"/>
    <property type="match status" value="1"/>
</dbReference>